<reference evidence="2 3" key="1">
    <citation type="journal article" date="2023" name="Sci. Data">
        <title>Genome assembly of the Korean intertidal mud-creeper Batillaria attramentaria.</title>
        <authorList>
            <person name="Patra A.K."/>
            <person name="Ho P.T."/>
            <person name="Jun S."/>
            <person name="Lee S.J."/>
            <person name="Kim Y."/>
            <person name="Won Y.J."/>
        </authorList>
    </citation>
    <scope>NUCLEOTIDE SEQUENCE [LARGE SCALE GENOMIC DNA]</scope>
    <source>
        <strain evidence="2">Wonlab-2016</strain>
    </source>
</reference>
<feature type="compositionally biased region" description="Polar residues" evidence="1">
    <location>
        <begin position="63"/>
        <end position="80"/>
    </location>
</feature>
<feature type="region of interest" description="Disordered" evidence="1">
    <location>
        <begin position="191"/>
        <end position="210"/>
    </location>
</feature>
<dbReference type="Proteomes" id="UP001519460">
    <property type="component" value="Unassembled WGS sequence"/>
</dbReference>
<evidence type="ECO:0000256" key="1">
    <source>
        <dbReference type="SAM" id="MobiDB-lite"/>
    </source>
</evidence>
<evidence type="ECO:0000313" key="3">
    <source>
        <dbReference type="Proteomes" id="UP001519460"/>
    </source>
</evidence>
<accession>A0ABD0KGA8</accession>
<gene>
    <name evidence="2" type="ORF">BaRGS_00022783</name>
</gene>
<proteinExistence type="predicted"/>
<sequence>MIQDLARWAESEQFEDGSELKGIISQAHSFIFPASKEDSLPTCLHLCADQTPSQSCSDILSMSADSPSTVGTEGHQTMSLPPNERSGDPSCVEHLKSSPLLLTANVSLKPCTGSLPCEQGDALITDCKVVQSSSAKCHPTASSEKNVIQHLPSDMLQQQVTSSPPPAGATQASKRGLDDLVRRLELRQLGEENGSSCLPSPAKKPHIGDTELADSSDVAYFVPATAQDGASGEIIYIMAV</sequence>
<protein>
    <submittedName>
        <fullName evidence="2">Uncharacterized protein</fullName>
    </submittedName>
</protein>
<evidence type="ECO:0000313" key="2">
    <source>
        <dbReference type="EMBL" id="KAK7485917.1"/>
    </source>
</evidence>
<comment type="caution">
    <text evidence="2">The sequence shown here is derived from an EMBL/GenBank/DDBJ whole genome shotgun (WGS) entry which is preliminary data.</text>
</comment>
<organism evidence="2 3">
    <name type="scientific">Batillaria attramentaria</name>
    <dbReference type="NCBI Taxonomy" id="370345"/>
    <lineage>
        <taxon>Eukaryota</taxon>
        <taxon>Metazoa</taxon>
        <taxon>Spiralia</taxon>
        <taxon>Lophotrochozoa</taxon>
        <taxon>Mollusca</taxon>
        <taxon>Gastropoda</taxon>
        <taxon>Caenogastropoda</taxon>
        <taxon>Sorbeoconcha</taxon>
        <taxon>Cerithioidea</taxon>
        <taxon>Batillariidae</taxon>
        <taxon>Batillaria</taxon>
    </lineage>
</organism>
<dbReference type="AlphaFoldDB" id="A0ABD0KGA8"/>
<feature type="region of interest" description="Disordered" evidence="1">
    <location>
        <begin position="63"/>
        <end position="90"/>
    </location>
</feature>
<name>A0ABD0KGA8_9CAEN</name>
<keyword evidence="3" id="KW-1185">Reference proteome</keyword>
<dbReference type="EMBL" id="JACVVK020000186">
    <property type="protein sequence ID" value="KAK7485917.1"/>
    <property type="molecule type" value="Genomic_DNA"/>
</dbReference>